<name>A0A9W6LRA6_9HYPH</name>
<evidence type="ECO:0000256" key="2">
    <source>
        <dbReference type="PIRSR" id="PIRSR617939-1"/>
    </source>
</evidence>
<dbReference type="AlphaFoldDB" id="A0A9W6LRA6"/>
<dbReference type="Proteomes" id="UP001144323">
    <property type="component" value="Unassembled WGS sequence"/>
</dbReference>
<protein>
    <recommendedName>
        <fullName evidence="5">Gamma-glutamylcyclotransferase</fullName>
    </recommendedName>
</protein>
<accession>A0A9W6LRA6</accession>
<proteinExistence type="predicted"/>
<keyword evidence="4" id="KW-1185">Reference proteome</keyword>
<dbReference type="InterPro" id="IPR013024">
    <property type="entry name" value="GGCT-like"/>
</dbReference>
<dbReference type="GO" id="GO:0003839">
    <property type="term" value="F:gamma-glutamylcyclotransferase activity"/>
    <property type="evidence" value="ECO:0007669"/>
    <property type="project" value="InterPro"/>
</dbReference>
<evidence type="ECO:0000256" key="1">
    <source>
        <dbReference type="ARBA" id="ARBA00023239"/>
    </source>
</evidence>
<evidence type="ECO:0000313" key="3">
    <source>
        <dbReference type="EMBL" id="GLI92242.1"/>
    </source>
</evidence>
<dbReference type="InterPro" id="IPR017939">
    <property type="entry name" value="G-Glutamylcylcotransferase"/>
</dbReference>
<dbReference type="EMBL" id="BSEC01000001">
    <property type="protein sequence ID" value="GLI92242.1"/>
    <property type="molecule type" value="Genomic_DNA"/>
</dbReference>
<gene>
    <name evidence="3" type="ORF">LMG27198_12340</name>
</gene>
<dbReference type="RefSeq" id="WP_281801337.1">
    <property type="nucleotide sequence ID" value="NZ_BSEC01000001.1"/>
</dbReference>
<dbReference type="CDD" id="cd06661">
    <property type="entry name" value="GGCT_like"/>
    <property type="match status" value="1"/>
</dbReference>
<keyword evidence="1" id="KW-0456">Lyase</keyword>
<dbReference type="InterPro" id="IPR036568">
    <property type="entry name" value="GGCT-like_sf"/>
</dbReference>
<evidence type="ECO:0008006" key="5">
    <source>
        <dbReference type="Google" id="ProtNLM"/>
    </source>
</evidence>
<dbReference type="PANTHER" id="PTHR12935">
    <property type="entry name" value="GAMMA-GLUTAMYLCYCLOTRANSFERASE"/>
    <property type="match status" value="1"/>
</dbReference>
<comment type="caution">
    <text evidence="3">The sequence shown here is derived from an EMBL/GenBank/DDBJ whole genome shotgun (WGS) entry which is preliminary data.</text>
</comment>
<feature type="active site" description="Proton acceptor" evidence="2">
    <location>
        <position position="73"/>
    </location>
</feature>
<dbReference type="SUPFAM" id="SSF110857">
    <property type="entry name" value="Gamma-glutamyl cyclotransferase-like"/>
    <property type="match status" value="1"/>
</dbReference>
<dbReference type="Gene3D" id="3.10.490.10">
    <property type="entry name" value="Gamma-glutamyl cyclotransferase-like"/>
    <property type="match status" value="1"/>
</dbReference>
<dbReference type="PANTHER" id="PTHR12935:SF0">
    <property type="entry name" value="GAMMA-GLUTAMYLCYCLOTRANSFERASE"/>
    <property type="match status" value="1"/>
</dbReference>
<dbReference type="Pfam" id="PF13772">
    <property type="entry name" value="AIG2_2"/>
    <property type="match status" value="1"/>
</dbReference>
<evidence type="ECO:0000313" key="4">
    <source>
        <dbReference type="Proteomes" id="UP001144323"/>
    </source>
</evidence>
<sequence length="148" mass="16255">MPLHFAYGSNMDVAAMARRCPRARLLGRARLPRWRLLLMPSGFASVSPEPRSVVHGALWEVPVSDVPALDRYEQVGQGLYVKKMIPVLREPHGAVPALVYVGAAPNQGAVWPGYLAEIVMAAQRLELPAPYVAWLSHLLAEQKKGPRG</sequence>
<reference evidence="3" key="1">
    <citation type="journal article" date="2023" name="Int. J. Syst. Evol. Microbiol.">
        <title>Methylocystis iwaonis sp. nov., a type II methane-oxidizing bacterium from surface soil of a rice paddy field in Japan, and emended description of the genus Methylocystis (ex Whittenbury et al. 1970) Bowman et al. 1993.</title>
        <authorList>
            <person name="Kaise H."/>
            <person name="Sawadogo J.B."/>
            <person name="Alam M.S."/>
            <person name="Ueno C."/>
            <person name="Dianou D."/>
            <person name="Shinjo R."/>
            <person name="Asakawa S."/>
        </authorList>
    </citation>
    <scope>NUCLEOTIDE SEQUENCE</scope>
    <source>
        <strain evidence="3">LMG27198</strain>
    </source>
</reference>
<organism evidence="3 4">
    <name type="scientific">Methylocystis echinoides</name>
    <dbReference type="NCBI Taxonomy" id="29468"/>
    <lineage>
        <taxon>Bacteria</taxon>
        <taxon>Pseudomonadati</taxon>
        <taxon>Pseudomonadota</taxon>
        <taxon>Alphaproteobacteria</taxon>
        <taxon>Hyphomicrobiales</taxon>
        <taxon>Methylocystaceae</taxon>
        <taxon>Methylocystis</taxon>
    </lineage>
</organism>